<keyword evidence="1" id="KW-0472">Membrane</keyword>
<feature type="transmembrane region" description="Helical" evidence="1">
    <location>
        <begin position="23"/>
        <end position="45"/>
    </location>
</feature>
<evidence type="ECO:0000313" key="2">
    <source>
        <dbReference type="EMBL" id="KAF5327522.1"/>
    </source>
</evidence>
<evidence type="ECO:0000256" key="1">
    <source>
        <dbReference type="SAM" id="Phobius"/>
    </source>
</evidence>
<keyword evidence="1" id="KW-1133">Transmembrane helix</keyword>
<protein>
    <recommendedName>
        <fullName evidence="4">Transmembrane protein</fullName>
    </recommendedName>
</protein>
<proteinExistence type="predicted"/>
<feature type="transmembrane region" description="Helical" evidence="1">
    <location>
        <begin position="78"/>
        <end position="100"/>
    </location>
</feature>
<dbReference type="Proteomes" id="UP000567179">
    <property type="component" value="Unassembled WGS sequence"/>
</dbReference>
<keyword evidence="1" id="KW-0812">Transmembrane</keyword>
<keyword evidence="3" id="KW-1185">Reference proteome</keyword>
<reference evidence="2 3" key="1">
    <citation type="journal article" date="2020" name="ISME J.">
        <title>Uncovering the hidden diversity of litter-decomposition mechanisms in mushroom-forming fungi.</title>
        <authorList>
            <person name="Floudas D."/>
            <person name="Bentzer J."/>
            <person name="Ahren D."/>
            <person name="Johansson T."/>
            <person name="Persson P."/>
            <person name="Tunlid A."/>
        </authorList>
    </citation>
    <scope>NUCLEOTIDE SEQUENCE [LARGE SCALE GENOMIC DNA]</scope>
    <source>
        <strain evidence="2 3">CBS 101986</strain>
    </source>
</reference>
<dbReference type="OrthoDB" id="5348845at2759"/>
<gene>
    <name evidence="2" type="ORF">D9619_004401</name>
</gene>
<dbReference type="AlphaFoldDB" id="A0A8H5F8K2"/>
<dbReference type="EMBL" id="JAACJJ010000014">
    <property type="protein sequence ID" value="KAF5327522.1"/>
    <property type="molecule type" value="Genomic_DNA"/>
</dbReference>
<organism evidence="2 3">
    <name type="scientific">Psilocybe cf. subviscida</name>
    <dbReference type="NCBI Taxonomy" id="2480587"/>
    <lineage>
        <taxon>Eukaryota</taxon>
        <taxon>Fungi</taxon>
        <taxon>Dikarya</taxon>
        <taxon>Basidiomycota</taxon>
        <taxon>Agaricomycotina</taxon>
        <taxon>Agaricomycetes</taxon>
        <taxon>Agaricomycetidae</taxon>
        <taxon>Agaricales</taxon>
        <taxon>Agaricineae</taxon>
        <taxon>Strophariaceae</taxon>
        <taxon>Psilocybe</taxon>
    </lineage>
</organism>
<comment type="caution">
    <text evidence="2">The sequence shown here is derived from an EMBL/GenBank/DDBJ whole genome shotgun (WGS) entry which is preliminary data.</text>
</comment>
<name>A0A8H5F8K2_9AGAR</name>
<sequence length="628" mass="69116">MGLLDANFFTSSIIVDHNAFKNIIFRIATITLDFVILRLFGFFAFRRGDYTSFLIFAEDIIQKALFISSRGITARQSLLVVMFTLIAAAGESYDTMLWAIDNPGYVIKHRMVDGATLAAQMVETPAYVVLVSANRTNPSAHNTLNSSFKADIYTSAVNVSLPGVFERGLVEVTPPLYPLNGWNATARIWLDDEGFAVGLDSTIMDTLIMSESLYTMCFIQNAPNEALTDQAWNCNISNSDAADLLQKPQGQVLIWWDVYHFDVLQPYADNPWSSMGVDGGSMMMKQVFTVTKGRRRHTFISTVLKASMSAAAPTTLDDGEISDFMRRTWSPNGTITTAIQELINDILYAKGNNTGRTFGDLHQTNTSLSSISTDYLNIVDMPSGANVFSILRFFVTNTTLIRSETLAEEPTPLEPCPGTVYRNFATGGEAISTNCNIPVINQTLPLNQKLFLGQIDASSVGLYTGFLGDGTSNLSSVALLDTGLDWISEQMDHMDNLLISRALLLGGNSSAVTVDISYSVAAISGLQLFLCILPGVLAIGFWCFTRFIAMSYYQNSFLAAVLTTTHTTVGRCEELGYVRSMPEITLQTRGRHVTLRTPHEGTISNTVSIPVDDLEMVYEPLVLEKYDI</sequence>
<evidence type="ECO:0000313" key="3">
    <source>
        <dbReference type="Proteomes" id="UP000567179"/>
    </source>
</evidence>
<evidence type="ECO:0008006" key="4">
    <source>
        <dbReference type="Google" id="ProtNLM"/>
    </source>
</evidence>
<accession>A0A8H5F8K2</accession>
<feature type="transmembrane region" description="Helical" evidence="1">
    <location>
        <begin position="518"/>
        <end position="544"/>
    </location>
</feature>